<comment type="catalytic activity">
    <reaction evidence="4 5">
        <text>a 3'-end 3'-phospho-ribonucleotide-RNA + ATP = a 3'-end 2',3'-cyclophospho-ribonucleotide-RNA + AMP + diphosphate</text>
        <dbReference type="Rhea" id="RHEA:23976"/>
        <dbReference type="Rhea" id="RHEA-COMP:10463"/>
        <dbReference type="Rhea" id="RHEA-COMP:10464"/>
        <dbReference type="ChEBI" id="CHEBI:30616"/>
        <dbReference type="ChEBI" id="CHEBI:33019"/>
        <dbReference type="ChEBI" id="CHEBI:83062"/>
        <dbReference type="ChEBI" id="CHEBI:83064"/>
        <dbReference type="ChEBI" id="CHEBI:456215"/>
        <dbReference type="EC" id="6.5.1.4"/>
    </reaction>
</comment>
<dbReference type="Proteomes" id="UP000663929">
    <property type="component" value="Chromosome"/>
</dbReference>
<proteinExistence type="inferred from homology"/>
<evidence type="ECO:0000256" key="6">
    <source>
        <dbReference type="NCBIfam" id="TIGR03399"/>
    </source>
</evidence>
<dbReference type="EC" id="6.5.1.4" evidence="5 6"/>
<dbReference type="RefSeq" id="WP_237383845.1">
    <property type="nucleotide sequence ID" value="NZ_CP071793.1"/>
</dbReference>
<dbReference type="PIRSF" id="PIRSF005378">
    <property type="entry name" value="RNA3'_term_phos_cycl_euk"/>
    <property type="match status" value="1"/>
</dbReference>
<dbReference type="NCBIfam" id="TIGR03399">
    <property type="entry name" value="RNA_3prim_cycl"/>
    <property type="match status" value="1"/>
</dbReference>
<evidence type="ECO:0000259" key="7">
    <source>
        <dbReference type="Pfam" id="PF01137"/>
    </source>
</evidence>
<dbReference type="PROSITE" id="PS01287">
    <property type="entry name" value="RTC"/>
    <property type="match status" value="1"/>
</dbReference>
<dbReference type="PANTHER" id="PTHR11096">
    <property type="entry name" value="RNA 3' TERMINAL PHOSPHATE CYCLASE"/>
    <property type="match status" value="1"/>
</dbReference>
<dbReference type="InterPro" id="IPR020719">
    <property type="entry name" value="RNA3'_term_phos_cycl-like_CS"/>
</dbReference>
<accession>A0A8A4U4R7</accession>
<comment type="function">
    <text evidence="5">Catalyzes the conversion of 3'-phosphate to a 2',3'-cyclic phosphodiester at the end of RNA. The mechanism of action of the enzyme occurs in 3 steps: (A) adenylation of the enzyme by ATP; (B) transfer of adenylate to an RNA-N3'P to produce RNA-N3'PP5'A; (C) and attack of the adjacent 2'-hydroxyl on the 3'-phosphorus in the diester linkage to produce the cyclic end product. The biological role of this enzyme is unknown but it is likely to function in some aspects of cellular RNA processing.</text>
</comment>
<dbReference type="InterPro" id="IPR023797">
    <property type="entry name" value="RNA3'_phos_cyclase_dom"/>
</dbReference>
<sequence length="340" mass="37385">MLRIDGSMGEGGGQILRSSLGLSLLTRTPFIIENIRARRAKPGLMRQHLTAVKAATEVGSARVTGDELGSQRLEFHPGEAAAGRYHFKIGTAGSAALVLQTVLPALLFAEEPSELILEGGTHNPMAPPFEFLQHAFLPLLRQMGAQLDLELERHGFYPAGGGQIRTRIHPVENLLPLHLPERQDSVSLTTHSWVSQLPYHITTRQMDQVGKRLDIAPDRRRPHVIKKALGPGNVLQVHIEGASVTEVFTTYGRKGKRSEYLAEELSSEVRDFLDCDVCVGPHLADQLLLPIALAGSGSFFTVKPTDHTITNAEVIRLFCGKRFVFERTRAGVYRVGLDEA</sequence>
<organism evidence="9 10">
    <name type="scientific">Sulfidibacter corallicola</name>
    <dbReference type="NCBI Taxonomy" id="2818388"/>
    <lineage>
        <taxon>Bacteria</taxon>
        <taxon>Pseudomonadati</taxon>
        <taxon>Acidobacteriota</taxon>
        <taxon>Holophagae</taxon>
        <taxon>Acanthopleuribacterales</taxon>
        <taxon>Acanthopleuribacteraceae</taxon>
        <taxon>Sulfidibacter</taxon>
    </lineage>
</organism>
<name>A0A8A4U4R7_SULCO</name>
<dbReference type="Pfam" id="PF01137">
    <property type="entry name" value="RTC"/>
    <property type="match status" value="1"/>
</dbReference>
<feature type="domain" description="RNA 3'-terminal phosphate cyclase insert" evidence="8">
    <location>
        <begin position="191"/>
        <end position="273"/>
    </location>
</feature>
<comment type="similarity">
    <text evidence="1 5">Belongs to the RNA 3'-terminal cyclase family. Type 1 subfamily.</text>
</comment>
<dbReference type="GO" id="GO:0006396">
    <property type="term" value="P:RNA processing"/>
    <property type="evidence" value="ECO:0007669"/>
    <property type="project" value="UniProtKB-UniRule"/>
</dbReference>
<keyword evidence="5" id="KW-0067">ATP-binding</keyword>
<dbReference type="InterPro" id="IPR037136">
    <property type="entry name" value="RNA3'_phos_cyclase_dom_sf"/>
</dbReference>
<dbReference type="HAMAP" id="MF_00200">
    <property type="entry name" value="RTC"/>
    <property type="match status" value="1"/>
</dbReference>
<dbReference type="GO" id="GO:0005737">
    <property type="term" value="C:cytoplasm"/>
    <property type="evidence" value="ECO:0007669"/>
    <property type="project" value="UniProtKB-SubCell"/>
</dbReference>
<dbReference type="EMBL" id="CP071793">
    <property type="protein sequence ID" value="QTD53745.1"/>
    <property type="molecule type" value="Genomic_DNA"/>
</dbReference>
<dbReference type="PANTHER" id="PTHR11096:SF0">
    <property type="entry name" value="RNA 3'-TERMINAL PHOSPHATE CYCLASE"/>
    <property type="match status" value="1"/>
</dbReference>
<keyword evidence="3 5" id="KW-0547">Nucleotide-binding</keyword>
<evidence type="ECO:0000256" key="4">
    <source>
        <dbReference type="ARBA" id="ARBA00024481"/>
    </source>
</evidence>
<keyword evidence="10" id="KW-1185">Reference proteome</keyword>
<dbReference type="SUPFAM" id="SSF52913">
    <property type="entry name" value="RNA 3'-terminal phosphate cyclase, RPTC, insert domain"/>
    <property type="match status" value="1"/>
</dbReference>
<keyword evidence="2 5" id="KW-0436">Ligase</keyword>
<dbReference type="KEGG" id="scor:J3U87_14935"/>
<feature type="binding site" evidence="5">
    <location>
        <position position="100"/>
    </location>
    <ligand>
        <name>ATP</name>
        <dbReference type="ChEBI" id="CHEBI:30616"/>
    </ligand>
</feature>
<evidence type="ECO:0000256" key="5">
    <source>
        <dbReference type="HAMAP-Rule" id="MF_00200"/>
    </source>
</evidence>
<evidence type="ECO:0000313" key="9">
    <source>
        <dbReference type="EMBL" id="QTD53745.1"/>
    </source>
</evidence>
<comment type="subcellular location">
    <subcellularLocation>
        <location evidence="5">Cytoplasm</location>
    </subcellularLocation>
</comment>
<evidence type="ECO:0000256" key="3">
    <source>
        <dbReference type="ARBA" id="ARBA00022741"/>
    </source>
</evidence>
<evidence type="ECO:0000256" key="1">
    <source>
        <dbReference type="ARBA" id="ARBA00009206"/>
    </source>
</evidence>
<dbReference type="InterPro" id="IPR036553">
    <property type="entry name" value="RPTC_insert"/>
</dbReference>
<dbReference type="GO" id="GO:0003963">
    <property type="term" value="F:RNA-3'-phosphate cyclase activity"/>
    <property type="evidence" value="ECO:0007669"/>
    <property type="project" value="UniProtKB-UniRule"/>
</dbReference>
<reference evidence="9" key="1">
    <citation type="submission" date="2021-03" db="EMBL/GenBank/DDBJ databases">
        <title>Acanthopleuribacteraceae sp. M133.</title>
        <authorList>
            <person name="Wang G."/>
        </authorList>
    </citation>
    <scope>NUCLEOTIDE SEQUENCE</scope>
    <source>
        <strain evidence="9">M133</strain>
    </source>
</reference>
<feature type="active site" description="Tele-AMP-histidine intermediate" evidence="5">
    <location>
        <position position="307"/>
    </location>
</feature>
<protein>
    <recommendedName>
        <fullName evidence="5 6">RNA 3'-terminal phosphate cyclase</fullName>
        <shortName evidence="5">RNA cyclase</shortName>
        <shortName evidence="5">RNA-3'-phosphate cyclase</shortName>
        <ecNumber evidence="5 6">6.5.1.4</ecNumber>
    </recommendedName>
</protein>
<dbReference type="InterPro" id="IPR000228">
    <property type="entry name" value="RNA3'_term_phos_cyc"/>
</dbReference>
<dbReference type="Pfam" id="PF05189">
    <property type="entry name" value="RTC_insert"/>
    <property type="match status" value="1"/>
</dbReference>
<keyword evidence="5" id="KW-0963">Cytoplasm</keyword>
<gene>
    <name evidence="5 9" type="primary">rtcA</name>
    <name evidence="9" type="ORF">J3U87_14935</name>
</gene>
<feature type="domain" description="RNA 3'-terminal phosphate cyclase" evidence="7">
    <location>
        <begin position="8"/>
        <end position="323"/>
    </location>
</feature>
<evidence type="ECO:0000313" key="10">
    <source>
        <dbReference type="Proteomes" id="UP000663929"/>
    </source>
</evidence>
<dbReference type="Gene3D" id="3.30.360.20">
    <property type="entry name" value="RNA 3'-terminal phosphate cyclase, insert domain"/>
    <property type="match status" value="1"/>
</dbReference>
<dbReference type="SUPFAM" id="SSF55205">
    <property type="entry name" value="EPT/RTPC-like"/>
    <property type="match status" value="2"/>
</dbReference>
<dbReference type="InterPro" id="IPR013792">
    <property type="entry name" value="RNA3'P_cycl/enolpyr_Trfase_a/b"/>
</dbReference>
<evidence type="ECO:0000256" key="2">
    <source>
        <dbReference type="ARBA" id="ARBA00022598"/>
    </source>
</evidence>
<dbReference type="NCBIfam" id="NF003246">
    <property type="entry name" value="PRK04204.1-2"/>
    <property type="match status" value="1"/>
</dbReference>
<dbReference type="AlphaFoldDB" id="A0A8A4U4R7"/>
<dbReference type="Gene3D" id="3.65.10.20">
    <property type="entry name" value="RNA 3'-terminal phosphate cyclase domain"/>
    <property type="match status" value="1"/>
</dbReference>
<evidence type="ECO:0000259" key="8">
    <source>
        <dbReference type="Pfam" id="PF05189"/>
    </source>
</evidence>
<dbReference type="InterPro" id="IPR017770">
    <property type="entry name" value="RNA3'_term_phos_cyc_type_1"/>
</dbReference>
<dbReference type="GO" id="GO:0005524">
    <property type="term" value="F:ATP binding"/>
    <property type="evidence" value="ECO:0007669"/>
    <property type="project" value="UniProtKB-KW"/>
</dbReference>
<feature type="binding site" evidence="5">
    <location>
        <begin position="282"/>
        <end position="286"/>
    </location>
    <ligand>
        <name>ATP</name>
        <dbReference type="ChEBI" id="CHEBI:30616"/>
    </ligand>
</feature>
<dbReference type="InterPro" id="IPR013791">
    <property type="entry name" value="RNA3'-term_phos_cycl_insert"/>
</dbReference>